<dbReference type="Pfam" id="PF05063">
    <property type="entry name" value="MT-A70"/>
    <property type="match status" value="1"/>
</dbReference>
<dbReference type="PROSITE" id="PS51143">
    <property type="entry name" value="MT_A70"/>
    <property type="match status" value="1"/>
</dbReference>
<dbReference type="Proteomes" id="UP000194137">
    <property type="component" value="Chromosome"/>
</dbReference>
<organism evidence="6 7">
    <name type="scientific">Pseudorhodoplanes sinuspersici</name>
    <dbReference type="NCBI Taxonomy" id="1235591"/>
    <lineage>
        <taxon>Bacteria</taxon>
        <taxon>Pseudomonadati</taxon>
        <taxon>Pseudomonadota</taxon>
        <taxon>Alphaproteobacteria</taxon>
        <taxon>Hyphomicrobiales</taxon>
        <taxon>Pseudorhodoplanes</taxon>
    </lineage>
</organism>
<dbReference type="OrthoDB" id="9800596at2"/>
<dbReference type="GO" id="GO:0032259">
    <property type="term" value="P:methylation"/>
    <property type="evidence" value="ECO:0007669"/>
    <property type="project" value="UniProtKB-KW"/>
</dbReference>
<accession>A0A1W7A0P3</accession>
<gene>
    <name evidence="6" type="ORF">CAK95_24485</name>
</gene>
<dbReference type="InterPro" id="IPR007757">
    <property type="entry name" value="MT-A70-like"/>
</dbReference>
<comment type="similarity">
    <text evidence="4">Belongs to the MT-A70-like family.</text>
</comment>
<keyword evidence="7" id="KW-1185">Reference proteome</keyword>
<reference evidence="6 7" key="1">
    <citation type="submission" date="2017-05" db="EMBL/GenBank/DDBJ databases">
        <title>Full genome sequence of Pseudorhodoplanes sinuspersici.</title>
        <authorList>
            <person name="Dastgheib S.M.M."/>
            <person name="Shavandi M."/>
            <person name="Tirandaz H."/>
        </authorList>
    </citation>
    <scope>NUCLEOTIDE SEQUENCE [LARGE SCALE GENOMIC DNA]</scope>
    <source>
        <strain evidence="6 7">RIPI110</strain>
    </source>
</reference>
<evidence type="ECO:0000256" key="1">
    <source>
        <dbReference type="ARBA" id="ARBA00022603"/>
    </source>
</evidence>
<dbReference type="PANTHER" id="PTHR12829:SF7">
    <property type="entry name" value="N6-ADENOSINE-METHYLTRANSFERASE CATALYTIC SUBUNIT"/>
    <property type="match status" value="1"/>
</dbReference>
<protein>
    <recommendedName>
        <fullName evidence="8">Methyltransferase</fullName>
    </recommendedName>
</protein>
<dbReference type="InterPro" id="IPR029063">
    <property type="entry name" value="SAM-dependent_MTases_sf"/>
</dbReference>
<keyword evidence="1" id="KW-0489">Methyltransferase</keyword>
<evidence type="ECO:0008006" key="8">
    <source>
        <dbReference type="Google" id="ProtNLM"/>
    </source>
</evidence>
<evidence type="ECO:0000256" key="3">
    <source>
        <dbReference type="ARBA" id="ARBA00022691"/>
    </source>
</evidence>
<evidence type="ECO:0000313" key="6">
    <source>
        <dbReference type="EMBL" id="ARQ03174.1"/>
    </source>
</evidence>
<dbReference type="EMBL" id="CP021112">
    <property type="protein sequence ID" value="ARQ03174.1"/>
    <property type="molecule type" value="Genomic_DNA"/>
</dbReference>
<evidence type="ECO:0000256" key="5">
    <source>
        <dbReference type="SAM" id="MobiDB-lite"/>
    </source>
</evidence>
<proteinExistence type="inferred from homology"/>
<keyword evidence="3" id="KW-0949">S-adenosyl-L-methionine</keyword>
<evidence type="ECO:0000256" key="4">
    <source>
        <dbReference type="PROSITE-ProRule" id="PRU00489"/>
    </source>
</evidence>
<dbReference type="GO" id="GO:0008168">
    <property type="term" value="F:methyltransferase activity"/>
    <property type="evidence" value="ECO:0007669"/>
    <property type="project" value="UniProtKB-KW"/>
</dbReference>
<sequence>MSASRVRVSLDLVGRDKKEKAKADHAARVHHGCDVEDLHALIAAGRKFKAILIDPPWKFVARSEKGEGRSAGEHYTTTGLDPIKALPLAELADADCAMFMWMVDWCPKWAFELIEHWGFEHKTTAFTWAKENESGQGWHMGQGYWTRSNPEDCWLATRGHPQRIHADVRQLIVHPVMEHSRKPDEIHERIMRLVDGPYLEIYARRPREGWVTWGNEISREQFASICDESFDPETGEIIEHDGPEPVVEPAPGATEPGVTGAGSYDDLEIPACLDRRRPQIADQHGEAS</sequence>
<dbReference type="PANTHER" id="PTHR12829">
    <property type="entry name" value="N6-ADENOSINE-METHYLTRANSFERASE"/>
    <property type="match status" value="1"/>
</dbReference>
<feature type="region of interest" description="Disordered" evidence="5">
    <location>
        <begin position="233"/>
        <end position="288"/>
    </location>
</feature>
<dbReference type="REBASE" id="200996">
    <property type="entry name" value="M.Psi110ORF24485P"/>
</dbReference>
<keyword evidence="2" id="KW-0808">Transferase</keyword>
<evidence type="ECO:0000313" key="7">
    <source>
        <dbReference type="Proteomes" id="UP000194137"/>
    </source>
</evidence>
<dbReference type="KEGG" id="psin:CAK95_24485"/>
<dbReference type="STRING" id="1235591.CAK95_24485"/>
<feature type="compositionally biased region" description="Basic and acidic residues" evidence="5">
    <location>
        <begin position="273"/>
        <end position="288"/>
    </location>
</feature>
<dbReference type="AlphaFoldDB" id="A0A1W7A0P3"/>
<evidence type="ECO:0000256" key="2">
    <source>
        <dbReference type="ARBA" id="ARBA00022679"/>
    </source>
</evidence>
<name>A0A1W7A0P3_9HYPH</name>
<dbReference type="SUPFAM" id="SSF53335">
    <property type="entry name" value="S-adenosyl-L-methionine-dependent methyltransferases"/>
    <property type="match status" value="1"/>
</dbReference>